<sequence>MTRKVHTTGIAPLELTETLRRLGTSRGRLRRMLEVRGGLGRVFLNEEGRECATFPIYRGLPVSIRRRNIGRITAARRPFLPRRFQYPKLQCNGSHPHQVARVASAHNTPSRHGGPFPRAGRVADT</sequence>
<protein>
    <submittedName>
        <fullName evidence="2">Uncharacterized protein</fullName>
    </submittedName>
</protein>
<accession>A0A6B0UPX2</accession>
<name>A0A6B0UPX2_IXORI</name>
<organism evidence="2">
    <name type="scientific">Ixodes ricinus</name>
    <name type="common">Common tick</name>
    <name type="synonym">Acarus ricinus</name>
    <dbReference type="NCBI Taxonomy" id="34613"/>
    <lineage>
        <taxon>Eukaryota</taxon>
        <taxon>Metazoa</taxon>
        <taxon>Ecdysozoa</taxon>
        <taxon>Arthropoda</taxon>
        <taxon>Chelicerata</taxon>
        <taxon>Arachnida</taxon>
        <taxon>Acari</taxon>
        <taxon>Parasitiformes</taxon>
        <taxon>Ixodida</taxon>
        <taxon>Ixodoidea</taxon>
        <taxon>Ixodidae</taxon>
        <taxon>Ixodinae</taxon>
        <taxon>Ixodes</taxon>
    </lineage>
</organism>
<feature type="region of interest" description="Disordered" evidence="1">
    <location>
        <begin position="103"/>
        <end position="125"/>
    </location>
</feature>
<reference evidence="2" key="1">
    <citation type="submission" date="2019-12" db="EMBL/GenBank/DDBJ databases">
        <title>An insight into the sialome of adult female Ixodes ricinus ticks feeding for 6 days.</title>
        <authorList>
            <person name="Perner J."/>
            <person name="Ribeiro J.M.C."/>
        </authorList>
    </citation>
    <scope>NUCLEOTIDE SEQUENCE</scope>
    <source>
        <strain evidence="2">Semi-engorged</strain>
        <tissue evidence="2">Salivary glands</tissue>
    </source>
</reference>
<dbReference type="AlphaFoldDB" id="A0A6B0UPX2"/>
<proteinExistence type="predicted"/>
<evidence type="ECO:0000256" key="1">
    <source>
        <dbReference type="SAM" id="MobiDB-lite"/>
    </source>
</evidence>
<evidence type="ECO:0000313" key="2">
    <source>
        <dbReference type="EMBL" id="MXU91775.1"/>
    </source>
</evidence>
<dbReference type="EMBL" id="GIFC01009692">
    <property type="protein sequence ID" value="MXU91775.1"/>
    <property type="molecule type" value="Transcribed_RNA"/>
</dbReference>